<accession>A0A3D8SI75</accession>
<dbReference type="AlphaFoldDB" id="A0A3D8SI75"/>
<comment type="caution">
    <text evidence="2">The sequence shown here is derived from an EMBL/GenBank/DDBJ whole genome shotgun (WGS) entry which is preliminary data.</text>
</comment>
<reference evidence="2 3" key="1">
    <citation type="journal article" date="2018" name="IMA Fungus">
        <title>IMA Genome-F 9: Draft genome sequence of Annulohypoxylon stygium, Aspergillus mulundensis, Berkeleyomyces basicola (syn. Thielaviopsis basicola), Ceratocystis smalleyi, two Cercospora beticola strains, Coleophoma cylindrospora, Fusarium fracticaudum, Phialophora cf. hyalina, and Morchella septimelata.</title>
        <authorList>
            <person name="Wingfield B.D."/>
            <person name="Bills G.F."/>
            <person name="Dong Y."/>
            <person name="Huang W."/>
            <person name="Nel W.J."/>
            <person name="Swalarsk-Parry B.S."/>
            <person name="Vaghefi N."/>
            <person name="Wilken P.M."/>
            <person name="An Z."/>
            <person name="de Beer Z.W."/>
            <person name="De Vos L."/>
            <person name="Chen L."/>
            <person name="Duong T.A."/>
            <person name="Gao Y."/>
            <person name="Hammerbacher A."/>
            <person name="Kikkert J.R."/>
            <person name="Li Y."/>
            <person name="Li H."/>
            <person name="Li K."/>
            <person name="Li Q."/>
            <person name="Liu X."/>
            <person name="Ma X."/>
            <person name="Naidoo K."/>
            <person name="Pethybridge S.J."/>
            <person name="Sun J."/>
            <person name="Steenkamp E.T."/>
            <person name="van der Nest M.A."/>
            <person name="van Wyk S."/>
            <person name="Wingfield M.J."/>
            <person name="Xiong C."/>
            <person name="Yue Q."/>
            <person name="Zhang X."/>
        </authorList>
    </citation>
    <scope>NUCLEOTIDE SEQUENCE [LARGE SCALE GENOMIC DNA]</scope>
    <source>
        <strain evidence="2 3">BP5796</strain>
    </source>
</reference>
<protein>
    <submittedName>
        <fullName evidence="2">Uncharacterized protein</fullName>
    </submittedName>
</protein>
<dbReference type="Proteomes" id="UP000256328">
    <property type="component" value="Unassembled WGS sequence"/>
</dbReference>
<evidence type="ECO:0000256" key="1">
    <source>
        <dbReference type="SAM" id="MobiDB-lite"/>
    </source>
</evidence>
<feature type="compositionally biased region" description="Basic and acidic residues" evidence="1">
    <location>
        <begin position="169"/>
        <end position="184"/>
    </location>
</feature>
<dbReference type="EMBL" id="PDLN01000005">
    <property type="protein sequence ID" value="RDW85874.1"/>
    <property type="molecule type" value="Genomic_DNA"/>
</dbReference>
<gene>
    <name evidence="2" type="ORF">BP5796_04199</name>
</gene>
<organism evidence="2 3">
    <name type="scientific">Coleophoma crateriformis</name>
    <dbReference type="NCBI Taxonomy" id="565419"/>
    <lineage>
        <taxon>Eukaryota</taxon>
        <taxon>Fungi</taxon>
        <taxon>Dikarya</taxon>
        <taxon>Ascomycota</taxon>
        <taxon>Pezizomycotina</taxon>
        <taxon>Leotiomycetes</taxon>
        <taxon>Helotiales</taxon>
        <taxon>Dermateaceae</taxon>
        <taxon>Coleophoma</taxon>
    </lineage>
</organism>
<evidence type="ECO:0000313" key="2">
    <source>
        <dbReference type="EMBL" id="RDW85874.1"/>
    </source>
</evidence>
<keyword evidence="3" id="KW-1185">Reference proteome</keyword>
<dbReference type="OrthoDB" id="3589080at2759"/>
<evidence type="ECO:0000313" key="3">
    <source>
        <dbReference type="Proteomes" id="UP000256328"/>
    </source>
</evidence>
<proteinExistence type="predicted"/>
<sequence length="202" mass="22786">MASSSATAALPNVNFGTPVIFFDSHPEEQEGYLYSYYSSLKKTLKIAFTGNVPKPLEPGKLRIVWWTHDGSEGHKDYELHQYALVRDNFDGLLALPEIRRCLVTGFAGQNPYVAGNNPWEMDKKFARNAKLERQRMENTEQRLNDSKEGRHGTVVDIEAVIAQNEEAENERVAKNAEMEREKHARAPSGEGQGLLSTYSEEV</sequence>
<name>A0A3D8SI75_9HELO</name>
<feature type="region of interest" description="Disordered" evidence="1">
    <location>
        <begin position="166"/>
        <end position="202"/>
    </location>
</feature>